<dbReference type="CTD" id="20243473"/>
<dbReference type="OrthoDB" id="10053842at2759"/>
<dbReference type="GeneID" id="20243473"/>
<protein>
    <submittedName>
        <fullName evidence="2">Uncharacterized protein</fullName>
    </submittedName>
</protein>
<dbReference type="RefSeq" id="XP_009061374.1">
    <property type="nucleotide sequence ID" value="XM_009063126.1"/>
</dbReference>
<reference evidence="2 3" key="1">
    <citation type="journal article" date="2013" name="Nature">
        <title>Insights into bilaterian evolution from three spiralian genomes.</title>
        <authorList>
            <person name="Simakov O."/>
            <person name="Marletaz F."/>
            <person name="Cho S.J."/>
            <person name="Edsinger-Gonzales E."/>
            <person name="Havlak P."/>
            <person name="Hellsten U."/>
            <person name="Kuo D.H."/>
            <person name="Larsson T."/>
            <person name="Lv J."/>
            <person name="Arendt D."/>
            <person name="Savage R."/>
            <person name="Osoegawa K."/>
            <person name="de Jong P."/>
            <person name="Grimwood J."/>
            <person name="Chapman J.A."/>
            <person name="Shapiro H."/>
            <person name="Aerts A."/>
            <person name="Otillar R.P."/>
            <person name="Terry A.Y."/>
            <person name="Boore J.L."/>
            <person name="Grigoriev I.V."/>
            <person name="Lindberg D.R."/>
            <person name="Seaver E.C."/>
            <person name="Weisblat D.A."/>
            <person name="Putnam N.H."/>
            <person name="Rokhsar D.S."/>
        </authorList>
    </citation>
    <scope>NUCLEOTIDE SEQUENCE [LARGE SCALE GENOMIC DNA]</scope>
</reference>
<dbReference type="HOGENOM" id="CLU_693164_0_0_1"/>
<feature type="compositionally biased region" description="Polar residues" evidence="1">
    <location>
        <begin position="17"/>
        <end position="30"/>
    </location>
</feature>
<dbReference type="AlphaFoldDB" id="V3ZZ76"/>
<dbReference type="Proteomes" id="UP000030746">
    <property type="component" value="Unassembled WGS sequence"/>
</dbReference>
<organism evidence="2 3">
    <name type="scientific">Lottia gigantea</name>
    <name type="common">Giant owl limpet</name>
    <dbReference type="NCBI Taxonomy" id="225164"/>
    <lineage>
        <taxon>Eukaryota</taxon>
        <taxon>Metazoa</taxon>
        <taxon>Spiralia</taxon>
        <taxon>Lophotrochozoa</taxon>
        <taxon>Mollusca</taxon>
        <taxon>Gastropoda</taxon>
        <taxon>Patellogastropoda</taxon>
        <taxon>Lottioidea</taxon>
        <taxon>Lottiidae</taxon>
        <taxon>Lottia</taxon>
    </lineage>
</organism>
<feature type="compositionally biased region" description="Polar residues" evidence="1">
    <location>
        <begin position="45"/>
        <end position="54"/>
    </location>
</feature>
<dbReference type="EMBL" id="KB202797">
    <property type="protein sequence ID" value="ESO87940.1"/>
    <property type="molecule type" value="Genomic_DNA"/>
</dbReference>
<feature type="compositionally biased region" description="Polar residues" evidence="1">
    <location>
        <begin position="69"/>
        <end position="90"/>
    </location>
</feature>
<feature type="region of interest" description="Disordered" evidence="1">
    <location>
        <begin position="17"/>
        <end position="91"/>
    </location>
</feature>
<keyword evidence="3" id="KW-1185">Reference proteome</keyword>
<proteinExistence type="predicted"/>
<feature type="compositionally biased region" description="Low complexity" evidence="1">
    <location>
        <begin position="31"/>
        <end position="44"/>
    </location>
</feature>
<feature type="compositionally biased region" description="Polar residues" evidence="1">
    <location>
        <begin position="307"/>
        <end position="328"/>
    </location>
</feature>
<gene>
    <name evidence="2" type="ORF">LOTGIDRAFT_175924</name>
</gene>
<feature type="compositionally biased region" description="Polar residues" evidence="1">
    <location>
        <begin position="283"/>
        <end position="292"/>
    </location>
</feature>
<dbReference type="KEGG" id="lgi:LOTGIDRAFT_175924"/>
<accession>V3ZZ76</accession>
<feature type="compositionally biased region" description="Low complexity" evidence="1">
    <location>
        <begin position="269"/>
        <end position="282"/>
    </location>
</feature>
<feature type="compositionally biased region" description="Basic and acidic residues" evidence="1">
    <location>
        <begin position="59"/>
        <end position="68"/>
    </location>
</feature>
<feature type="region of interest" description="Disordered" evidence="1">
    <location>
        <begin position="347"/>
        <end position="369"/>
    </location>
</feature>
<name>V3ZZ76_LOTGI</name>
<evidence type="ECO:0000313" key="2">
    <source>
        <dbReference type="EMBL" id="ESO87940.1"/>
    </source>
</evidence>
<evidence type="ECO:0000256" key="1">
    <source>
        <dbReference type="SAM" id="MobiDB-lite"/>
    </source>
</evidence>
<sequence>MYSKDYVKHLDDEFQAKTQNVEIPQSPDQINLSPSSSPNDNSLPTDIQSNSDVNNIVDPDNHSIDDNPSKSAVNPSTSADDNPNPTTSAVVNPRDSAAANLRNSIAVNPRNSTAVNPRNSTAVNPNNFDADNLSTENMNGLTASTSLNKELKTLLLEAKKKRRNCKAAITRLGKVLDRLINEKRGIEEIQEIVLKIDTAFDNLVETHTAYTQMIDDEDEFETAEIWLDDVQNQVTTLKMYSKDYVKHLDDEFQAKTQNVEIPQSPDQINLSPSSSPNDNSLPTDIQSNSDVNNIVDPDNHSIDDNPSKSAVNPSSSADDNPNPTTSAVVNPRDSAAANLRNSIAVNPRNSTAVNPRNSTAVNPNNFDADNLSTENMNGLTASTSLNSNSRSTFLFSIY</sequence>
<evidence type="ECO:0000313" key="3">
    <source>
        <dbReference type="Proteomes" id="UP000030746"/>
    </source>
</evidence>
<feature type="compositionally biased region" description="Basic and acidic residues" evidence="1">
    <location>
        <begin position="297"/>
        <end position="306"/>
    </location>
</feature>
<feature type="region of interest" description="Disordered" evidence="1">
    <location>
        <begin position="262"/>
        <end position="331"/>
    </location>
</feature>